<dbReference type="PRINTS" id="PR00412">
    <property type="entry name" value="EPOXHYDRLASE"/>
</dbReference>
<dbReference type="SUPFAM" id="SSF53474">
    <property type="entry name" value="alpha/beta-Hydrolases"/>
    <property type="match status" value="1"/>
</dbReference>
<proteinExistence type="inferred from homology"/>
<gene>
    <name evidence="4" type="ORF">GGX14DRAFT_361395</name>
</gene>
<dbReference type="GO" id="GO:0016787">
    <property type="term" value="F:hydrolase activity"/>
    <property type="evidence" value="ECO:0007669"/>
    <property type="project" value="UniProtKB-KW"/>
</dbReference>
<reference evidence="4" key="1">
    <citation type="submission" date="2023-03" db="EMBL/GenBank/DDBJ databases">
        <title>Massive genome expansion in bonnet fungi (Mycena s.s.) driven by repeated elements and novel gene families across ecological guilds.</title>
        <authorList>
            <consortium name="Lawrence Berkeley National Laboratory"/>
            <person name="Harder C.B."/>
            <person name="Miyauchi S."/>
            <person name="Viragh M."/>
            <person name="Kuo A."/>
            <person name="Thoen E."/>
            <person name="Andreopoulos B."/>
            <person name="Lu D."/>
            <person name="Skrede I."/>
            <person name="Drula E."/>
            <person name="Henrissat B."/>
            <person name="Morin E."/>
            <person name="Kohler A."/>
            <person name="Barry K."/>
            <person name="LaButti K."/>
            <person name="Morin E."/>
            <person name="Salamov A."/>
            <person name="Lipzen A."/>
            <person name="Mereny Z."/>
            <person name="Hegedus B."/>
            <person name="Baldrian P."/>
            <person name="Stursova M."/>
            <person name="Weitz H."/>
            <person name="Taylor A."/>
            <person name="Grigoriev I.V."/>
            <person name="Nagy L.G."/>
            <person name="Martin F."/>
            <person name="Kauserud H."/>
        </authorList>
    </citation>
    <scope>NUCLEOTIDE SEQUENCE</scope>
    <source>
        <strain evidence="4">9144</strain>
    </source>
</reference>
<dbReference type="InterPro" id="IPR000639">
    <property type="entry name" value="Epox_hydrolase-like"/>
</dbReference>
<dbReference type="InterPro" id="IPR000073">
    <property type="entry name" value="AB_hydrolase_1"/>
</dbReference>
<name>A0AAD6VL37_9AGAR</name>
<organism evidence="4 5">
    <name type="scientific">Mycena pura</name>
    <dbReference type="NCBI Taxonomy" id="153505"/>
    <lineage>
        <taxon>Eukaryota</taxon>
        <taxon>Fungi</taxon>
        <taxon>Dikarya</taxon>
        <taxon>Basidiomycota</taxon>
        <taxon>Agaricomycotina</taxon>
        <taxon>Agaricomycetes</taxon>
        <taxon>Agaricomycetidae</taxon>
        <taxon>Agaricales</taxon>
        <taxon>Marasmiineae</taxon>
        <taxon>Mycenaceae</taxon>
        <taxon>Mycena</taxon>
    </lineage>
</organism>
<keyword evidence="5" id="KW-1185">Reference proteome</keyword>
<evidence type="ECO:0000259" key="3">
    <source>
        <dbReference type="Pfam" id="PF00561"/>
    </source>
</evidence>
<comment type="similarity">
    <text evidence="2">Belongs to the AB hydrolase superfamily. Epoxide hydrolase family.</text>
</comment>
<sequence length="315" mass="34678">MGRVDPTRPPSGSDALVLFFSHGFPSASFLWRKQVAFFQPQGYGIIVPDHLGYGGTDKPTDPKLYVGRGLAEDMADILDAEGVTQVVAIGHDWGSYLVSRFLQYFPQRISACAFFAVGYLPSEGVNRMSLHEQIKQMLGYDAFAYQRFFIQPDAAAVIEKNIDSFIHLLYPETLETWRNSLCVDGGARAWIESNKTTALPSYLTPEDMENLRNALRSGGLSGPLCWYKASVDEANLAEDARLPAAARDIAQPLLYVAFNKDIVALPAFADANTKKYAKGPVMRREVDGDHWGVMSHAAELNAILVEWIGGLPGGK</sequence>
<dbReference type="PANTHER" id="PTHR43329">
    <property type="entry name" value="EPOXIDE HYDROLASE"/>
    <property type="match status" value="1"/>
</dbReference>
<evidence type="ECO:0000256" key="1">
    <source>
        <dbReference type="ARBA" id="ARBA00022801"/>
    </source>
</evidence>
<protein>
    <submittedName>
        <fullName evidence="4">Alpha/beta-hydrolase</fullName>
    </submittedName>
</protein>
<dbReference type="Proteomes" id="UP001219525">
    <property type="component" value="Unassembled WGS sequence"/>
</dbReference>
<evidence type="ECO:0000313" key="5">
    <source>
        <dbReference type="Proteomes" id="UP001219525"/>
    </source>
</evidence>
<evidence type="ECO:0000313" key="4">
    <source>
        <dbReference type="EMBL" id="KAJ7212991.1"/>
    </source>
</evidence>
<dbReference type="EMBL" id="JARJCW010000022">
    <property type="protein sequence ID" value="KAJ7212991.1"/>
    <property type="molecule type" value="Genomic_DNA"/>
</dbReference>
<dbReference type="Pfam" id="PF00561">
    <property type="entry name" value="Abhydrolase_1"/>
    <property type="match status" value="1"/>
</dbReference>
<dbReference type="AlphaFoldDB" id="A0AAD6VL37"/>
<feature type="domain" description="AB hydrolase-1" evidence="3">
    <location>
        <begin position="18"/>
        <end position="156"/>
    </location>
</feature>
<dbReference type="Gene3D" id="3.40.50.1820">
    <property type="entry name" value="alpha/beta hydrolase"/>
    <property type="match status" value="1"/>
</dbReference>
<keyword evidence="1" id="KW-0378">Hydrolase</keyword>
<comment type="caution">
    <text evidence="4">The sequence shown here is derived from an EMBL/GenBank/DDBJ whole genome shotgun (WGS) entry which is preliminary data.</text>
</comment>
<dbReference type="InterPro" id="IPR029058">
    <property type="entry name" value="AB_hydrolase_fold"/>
</dbReference>
<accession>A0AAD6VL37</accession>
<evidence type="ECO:0000256" key="2">
    <source>
        <dbReference type="ARBA" id="ARBA00038334"/>
    </source>
</evidence>